<name>X0WBR1_9ZZZZ</name>
<dbReference type="InterPro" id="IPR036291">
    <property type="entry name" value="NAD(P)-bd_dom_sf"/>
</dbReference>
<protein>
    <recommendedName>
        <fullName evidence="1">RmlD-like substrate binding domain-containing protein</fullName>
    </recommendedName>
</protein>
<evidence type="ECO:0000259" key="1">
    <source>
        <dbReference type="Pfam" id="PF04321"/>
    </source>
</evidence>
<evidence type="ECO:0000313" key="2">
    <source>
        <dbReference type="EMBL" id="GAG21983.1"/>
    </source>
</evidence>
<feature type="non-terminal residue" evidence="2">
    <location>
        <position position="1"/>
    </location>
</feature>
<dbReference type="Gene3D" id="3.90.25.10">
    <property type="entry name" value="UDP-galactose 4-epimerase, domain 1"/>
    <property type="match status" value="1"/>
</dbReference>
<dbReference type="EMBL" id="BARS01030452">
    <property type="protein sequence ID" value="GAG21983.1"/>
    <property type="molecule type" value="Genomic_DNA"/>
</dbReference>
<dbReference type="SUPFAM" id="SSF51735">
    <property type="entry name" value="NAD(P)-binding Rossmann-fold domains"/>
    <property type="match status" value="1"/>
</dbReference>
<reference evidence="2" key="1">
    <citation type="journal article" date="2014" name="Front. Microbiol.">
        <title>High frequency of phylogenetically diverse reductive dehalogenase-homologous genes in deep subseafloor sedimentary metagenomes.</title>
        <authorList>
            <person name="Kawai M."/>
            <person name="Futagami T."/>
            <person name="Toyoda A."/>
            <person name="Takaki Y."/>
            <person name="Nishi S."/>
            <person name="Hori S."/>
            <person name="Arai W."/>
            <person name="Tsubouchi T."/>
            <person name="Morono Y."/>
            <person name="Uchiyama I."/>
            <person name="Ito T."/>
            <person name="Fujiyama A."/>
            <person name="Inagaki F."/>
            <person name="Takami H."/>
        </authorList>
    </citation>
    <scope>NUCLEOTIDE SEQUENCE</scope>
    <source>
        <strain evidence="2">Expedition CK06-06</strain>
    </source>
</reference>
<proteinExistence type="predicted"/>
<feature type="domain" description="RmlD-like substrate binding" evidence="1">
    <location>
        <begin position="4"/>
        <end position="84"/>
    </location>
</feature>
<accession>X0WBR1</accession>
<gene>
    <name evidence="2" type="ORF">S01H1_47496</name>
</gene>
<comment type="caution">
    <text evidence="2">The sequence shown here is derived from an EMBL/GenBank/DDBJ whole genome shotgun (WGS) entry which is preliminary data.</text>
</comment>
<dbReference type="AlphaFoldDB" id="X0WBR1"/>
<sequence>KTGLFGTYHMVNTGGYCSRFEYAQAILKYAGITTCVIHPVSSASFPLPAHRPRIEAARNYSLELHDWNWMPAWENALEGYIKTVLLSERETIAKM</sequence>
<dbReference type="InterPro" id="IPR029903">
    <property type="entry name" value="RmlD-like-bd"/>
</dbReference>
<organism evidence="2">
    <name type="scientific">marine sediment metagenome</name>
    <dbReference type="NCBI Taxonomy" id="412755"/>
    <lineage>
        <taxon>unclassified sequences</taxon>
        <taxon>metagenomes</taxon>
        <taxon>ecological metagenomes</taxon>
    </lineage>
</organism>
<dbReference type="Pfam" id="PF04321">
    <property type="entry name" value="RmlD_sub_bind"/>
    <property type="match status" value="1"/>
</dbReference>